<dbReference type="InterPro" id="IPR029058">
    <property type="entry name" value="AB_hydrolase_fold"/>
</dbReference>
<keyword evidence="1" id="KW-0474">Menaquinone biosynthesis</keyword>
<name>A0A5J6X0E1_9GAMM</name>
<dbReference type="PANTHER" id="PTHR42916">
    <property type="entry name" value="2-SUCCINYL-5-ENOLPYRUVYL-6-HYDROXY-3-CYCLOHEXENE-1-CARBOXYLATE SYNTHASE"/>
    <property type="match status" value="1"/>
</dbReference>
<keyword evidence="2 5" id="KW-0456">Lyase</keyword>
<proteinExistence type="predicted"/>
<organism evidence="5 6">
    <name type="scientific">Aeromonas simiae</name>
    <dbReference type="NCBI Taxonomy" id="218936"/>
    <lineage>
        <taxon>Bacteria</taxon>
        <taxon>Pseudomonadati</taxon>
        <taxon>Pseudomonadota</taxon>
        <taxon>Gammaproteobacteria</taxon>
        <taxon>Aeromonadales</taxon>
        <taxon>Aeromonadaceae</taxon>
        <taxon>Aeromonas</taxon>
    </lineage>
</organism>
<dbReference type="Gene3D" id="3.40.50.1820">
    <property type="entry name" value="alpha/beta hydrolase"/>
    <property type="match status" value="1"/>
</dbReference>
<reference evidence="5 6" key="1">
    <citation type="submission" date="2019-05" db="EMBL/GenBank/DDBJ databases">
        <title>OXA-830, a novel chromosomally encoded expanded-spectrum class D beta-lactamase in Aeromonas simiae.</title>
        <authorList>
            <person name="Zhou W."/>
            <person name="Chen Q."/>
        </authorList>
    </citation>
    <scope>NUCLEOTIDE SEQUENCE [LARGE SCALE GENOMIC DNA]</scope>
    <source>
        <strain evidence="5 6">A6</strain>
    </source>
</reference>
<dbReference type="InterPro" id="IPR022485">
    <property type="entry name" value="SHCHC_synthase_MenH"/>
</dbReference>
<dbReference type="GO" id="GO:0009234">
    <property type="term" value="P:menaquinone biosynthetic process"/>
    <property type="evidence" value="ECO:0007669"/>
    <property type="project" value="UniProtKB-UniRule"/>
</dbReference>
<evidence type="ECO:0000256" key="3">
    <source>
        <dbReference type="NCBIfam" id="TIGR03695"/>
    </source>
</evidence>
<feature type="domain" description="AB hydrolase-1" evidence="4">
    <location>
        <begin position="7"/>
        <end position="235"/>
    </location>
</feature>
<evidence type="ECO:0000256" key="1">
    <source>
        <dbReference type="ARBA" id="ARBA00022428"/>
    </source>
</evidence>
<dbReference type="RefSeq" id="WP_193002275.1">
    <property type="nucleotide sequence ID" value="NZ_CP040449.1"/>
</dbReference>
<evidence type="ECO:0000313" key="5">
    <source>
        <dbReference type="EMBL" id="QFI56014.1"/>
    </source>
</evidence>
<accession>A0A5J6X0E1</accession>
<sequence length="249" mass="27946">MAEITTVLLHGLLGDQHDWASVTHHLTGPWLALDLPGHGERQDLDVADFAECDHWLRDTLSQHGVTRYRLAGYSLGGRIALYHASLQPQGLTALWLENSHPGLPEVERAMRLAHDARWAHRFESEPLPTVLHDWYCQGVFSDLDTQEREHLIVRRLGNRGEAVAAMLRATSLGHQPELRTWLATTTLPVTYVAGRQDHKFHNLACQLATPGSTIDLRVLDGGHNLHAALPEVYARELARWATQPEEKST</sequence>
<dbReference type="KEGG" id="asim:FE240_15845"/>
<dbReference type="EMBL" id="CP040449">
    <property type="protein sequence ID" value="QFI56014.1"/>
    <property type="molecule type" value="Genomic_DNA"/>
</dbReference>
<protein>
    <recommendedName>
        <fullName evidence="3">2-succinyl-6-hydroxy-2,4-cyclohexadiene-1-carboxylate synthase</fullName>
        <ecNumber evidence="3">4.2.99.20</ecNumber>
    </recommendedName>
</protein>
<dbReference type="Pfam" id="PF12697">
    <property type="entry name" value="Abhydrolase_6"/>
    <property type="match status" value="1"/>
</dbReference>
<dbReference type="SUPFAM" id="SSF53474">
    <property type="entry name" value="alpha/beta-Hydrolases"/>
    <property type="match status" value="1"/>
</dbReference>
<dbReference type="EC" id="4.2.99.20" evidence="3"/>
<evidence type="ECO:0000313" key="6">
    <source>
        <dbReference type="Proteomes" id="UP000594034"/>
    </source>
</evidence>
<dbReference type="AlphaFoldDB" id="A0A5J6X0E1"/>
<evidence type="ECO:0000259" key="4">
    <source>
        <dbReference type="Pfam" id="PF12697"/>
    </source>
</evidence>
<evidence type="ECO:0000256" key="2">
    <source>
        <dbReference type="ARBA" id="ARBA00023239"/>
    </source>
</evidence>
<gene>
    <name evidence="5" type="primary">menH</name>
    <name evidence="5" type="ORF">FE240_15845</name>
</gene>
<dbReference type="GO" id="GO:0070205">
    <property type="term" value="F:2-succinyl-6-hydroxy-2,4-cyclohexadiene-1-carboxylate synthase activity"/>
    <property type="evidence" value="ECO:0007669"/>
    <property type="project" value="UniProtKB-UniRule"/>
</dbReference>
<dbReference type="Proteomes" id="UP000594034">
    <property type="component" value="Chromosome"/>
</dbReference>
<dbReference type="NCBIfam" id="TIGR03695">
    <property type="entry name" value="menH_SHCHC"/>
    <property type="match status" value="1"/>
</dbReference>
<dbReference type="PANTHER" id="PTHR42916:SF1">
    <property type="entry name" value="PROTEIN PHYLLO, CHLOROPLASTIC"/>
    <property type="match status" value="1"/>
</dbReference>
<dbReference type="InterPro" id="IPR000073">
    <property type="entry name" value="AB_hydrolase_1"/>
</dbReference>
<keyword evidence="6" id="KW-1185">Reference proteome</keyword>